<organism evidence="4 5">
    <name type="scientific">Persicitalea jodogahamensis</name>
    <dbReference type="NCBI Taxonomy" id="402147"/>
    <lineage>
        <taxon>Bacteria</taxon>
        <taxon>Pseudomonadati</taxon>
        <taxon>Bacteroidota</taxon>
        <taxon>Cytophagia</taxon>
        <taxon>Cytophagales</taxon>
        <taxon>Spirosomataceae</taxon>
        <taxon>Persicitalea</taxon>
    </lineage>
</organism>
<dbReference type="InterPro" id="IPR005467">
    <property type="entry name" value="His_kinase_dom"/>
</dbReference>
<name>A0A8J3GB64_9BACT</name>
<proteinExistence type="predicted"/>
<dbReference type="Gene3D" id="3.30.565.10">
    <property type="entry name" value="Histidine kinase-like ATPase, C-terminal domain"/>
    <property type="match status" value="1"/>
</dbReference>
<sequence>MNNFIQHLLRRADLPVTPREFWRYALLFWGVLAVISYVQYTLVWLLSSSPTMYLSESAQWLINYLMWMGLTPLILYAAQRFPIRLITRQCRWPRTIFMHVLIATALGFLVAVVSYLLVRPLHAYEMGQWLDQKTILVWFFYNYSINIITYLLVIVGYSIIVNGRQYSALQAQNHAYELKNEQLKTNLADARLQSLKMQLNPHFLFNTHHAIVSLMLENDTRKAIDMVTALSDLLRGVLARQDDNFLTLRDELNLTRQYLAIQQIRFQDRLRIEYDIDPTTENCPVPQLLLQPLVENAVTHGVAGMAGEALVRISTRQLGEDLRIVVYDNGPGCRLSNISRKGTGLGLANTRTRLHQAYGAGAHLKFEQPPGVGTFVTMVFPCQKSPFTAPTHDESSLAHH</sequence>
<dbReference type="Proteomes" id="UP000598271">
    <property type="component" value="Unassembled WGS sequence"/>
</dbReference>
<dbReference type="RefSeq" id="WP_189565486.1">
    <property type="nucleotide sequence ID" value="NZ_BMXF01000003.1"/>
</dbReference>
<feature type="coiled-coil region" evidence="1">
    <location>
        <begin position="166"/>
        <end position="193"/>
    </location>
</feature>
<dbReference type="Pfam" id="PF02518">
    <property type="entry name" value="HATPase_c"/>
    <property type="match status" value="1"/>
</dbReference>
<dbReference type="AlphaFoldDB" id="A0A8J3GB64"/>
<dbReference type="Pfam" id="PF06580">
    <property type="entry name" value="His_kinase"/>
    <property type="match status" value="1"/>
</dbReference>
<dbReference type="GO" id="GO:0000155">
    <property type="term" value="F:phosphorelay sensor kinase activity"/>
    <property type="evidence" value="ECO:0007669"/>
    <property type="project" value="InterPro"/>
</dbReference>
<dbReference type="SMART" id="SM00387">
    <property type="entry name" value="HATPase_c"/>
    <property type="match status" value="1"/>
</dbReference>
<dbReference type="EMBL" id="BMXF01000003">
    <property type="protein sequence ID" value="GHB75468.1"/>
    <property type="molecule type" value="Genomic_DNA"/>
</dbReference>
<dbReference type="InterPro" id="IPR003594">
    <property type="entry name" value="HATPase_dom"/>
</dbReference>
<dbReference type="InterPro" id="IPR050640">
    <property type="entry name" value="Bact_2-comp_sensor_kinase"/>
</dbReference>
<comment type="caution">
    <text evidence="4">The sequence shown here is derived from an EMBL/GenBank/DDBJ whole genome shotgun (WGS) entry which is preliminary data.</text>
</comment>
<feature type="transmembrane region" description="Helical" evidence="2">
    <location>
        <begin position="99"/>
        <end position="118"/>
    </location>
</feature>
<dbReference type="PANTHER" id="PTHR34220">
    <property type="entry name" value="SENSOR HISTIDINE KINASE YPDA"/>
    <property type="match status" value="1"/>
</dbReference>
<evidence type="ECO:0000259" key="3">
    <source>
        <dbReference type="PROSITE" id="PS50109"/>
    </source>
</evidence>
<keyword evidence="2" id="KW-0812">Transmembrane</keyword>
<protein>
    <submittedName>
        <fullName evidence="4">ATPase</fullName>
    </submittedName>
</protein>
<evidence type="ECO:0000256" key="1">
    <source>
        <dbReference type="SAM" id="Coils"/>
    </source>
</evidence>
<dbReference type="InterPro" id="IPR010559">
    <property type="entry name" value="Sig_transdc_His_kin_internal"/>
</dbReference>
<evidence type="ECO:0000256" key="2">
    <source>
        <dbReference type="SAM" id="Phobius"/>
    </source>
</evidence>
<dbReference type="PANTHER" id="PTHR34220:SF7">
    <property type="entry name" value="SENSOR HISTIDINE KINASE YPDA"/>
    <property type="match status" value="1"/>
</dbReference>
<dbReference type="InterPro" id="IPR036890">
    <property type="entry name" value="HATPase_C_sf"/>
</dbReference>
<keyword evidence="1" id="KW-0175">Coiled coil</keyword>
<feature type="transmembrane region" description="Helical" evidence="2">
    <location>
        <begin position="21"/>
        <end position="40"/>
    </location>
</feature>
<feature type="transmembrane region" description="Helical" evidence="2">
    <location>
        <begin position="138"/>
        <end position="160"/>
    </location>
</feature>
<dbReference type="SUPFAM" id="SSF55874">
    <property type="entry name" value="ATPase domain of HSP90 chaperone/DNA topoisomerase II/histidine kinase"/>
    <property type="match status" value="1"/>
</dbReference>
<gene>
    <name evidence="4" type="ORF">GCM10007390_31510</name>
</gene>
<keyword evidence="2" id="KW-0472">Membrane</keyword>
<dbReference type="GO" id="GO:0016020">
    <property type="term" value="C:membrane"/>
    <property type="evidence" value="ECO:0007669"/>
    <property type="project" value="InterPro"/>
</dbReference>
<evidence type="ECO:0000313" key="4">
    <source>
        <dbReference type="EMBL" id="GHB75468.1"/>
    </source>
</evidence>
<feature type="domain" description="Histidine kinase" evidence="3">
    <location>
        <begin position="289"/>
        <end position="384"/>
    </location>
</feature>
<evidence type="ECO:0000313" key="5">
    <source>
        <dbReference type="Proteomes" id="UP000598271"/>
    </source>
</evidence>
<accession>A0A8J3GB64</accession>
<keyword evidence="5" id="KW-1185">Reference proteome</keyword>
<keyword evidence="2" id="KW-1133">Transmembrane helix</keyword>
<dbReference type="PROSITE" id="PS50109">
    <property type="entry name" value="HIS_KIN"/>
    <property type="match status" value="1"/>
</dbReference>
<reference evidence="4 5" key="1">
    <citation type="journal article" date="2014" name="Int. J. Syst. Evol. Microbiol.">
        <title>Complete genome sequence of Corynebacterium casei LMG S-19264T (=DSM 44701T), isolated from a smear-ripened cheese.</title>
        <authorList>
            <consortium name="US DOE Joint Genome Institute (JGI-PGF)"/>
            <person name="Walter F."/>
            <person name="Albersmeier A."/>
            <person name="Kalinowski J."/>
            <person name="Ruckert C."/>
        </authorList>
    </citation>
    <scope>NUCLEOTIDE SEQUENCE [LARGE SCALE GENOMIC DNA]</scope>
    <source>
        <strain evidence="4 5">KCTC 12866</strain>
    </source>
</reference>
<feature type="transmembrane region" description="Helical" evidence="2">
    <location>
        <begin position="60"/>
        <end position="78"/>
    </location>
</feature>